<dbReference type="Gene3D" id="3.40.50.10140">
    <property type="entry name" value="Toll/interleukin-1 receptor homology (TIR) domain"/>
    <property type="match status" value="1"/>
</dbReference>
<dbReference type="EMBL" id="JARBDR010000496">
    <property type="protein sequence ID" value="KAJ8311390.1"/>
    <property type="molecule type" value="Genomic_DNA"/>
</dbReference>
<dbReference type="PANTHER" id="PTHR24365">
    <property type="entry name" value="TOLL-LIKE RECEPTOR"/>
    <property type="match status" value="1"/>
</dbReference>
<keyword evidence="8 11" id="KW-0472">Membrane</keyword>
<dbReference type="InterPro" id="IPR000483">
    <property type="entry name" value="Cys-rich_flank_reg_C"/>
</dbReference>
<gene>
    <name evidence="13" type="ORF">KUTeg_010745</name>
</gene>
<evidence type="ECO:0000256" key="8">
    <source>
        <dbReference type="ARBA" id="ARBA00023136"/>
    </source>
</evidence>
<comment type="subcellular location">
    <subcellularLocation>
        <location evidence="1">Membrane</location>
        <topology evidence="1">Single-pass type I membrane protein</topology>
    </subcellularLocation>
</comment>
<dbReference type="Pfam" id="PF13855">
    <property type="entry name" value="LRR_8"/>
    <property type="match status" value="1"/>
</dbReference>
<evidence type="ECO:0000256" key="2">
    <source>
        <dbReference type="ARBA" id="ARBA00009634"/>
    </source>
</evidence>
<feature type="domain" description="TIR" evidence="12">
    <location>
        <begin position="224"/>
        <end position="362"/>
    </location>
</feature>
<protein>
    <recommendedName>
        <fullName evidence="12">TIR domain-containing protein</fullName>
    </recommendedName>
</protein>
<keyword evidence="6" id="KW-0677">Repeat</keyword>
<dbReference type="SMART" id="SM00082">
    <property type="entry name" value="LRRCT"/>
    <property type="match status" value="1"/>
</dbReference>
<keyword evidence="4 11" id="KW-0812">Transmembrane</keyword>
<feature type="transmembrane region" description="Helical" evidence="11">
    <location>
        <begin position="174"/>
        <end position="197"/>
    </location>
</feature>
<evidence type="ECO:0000256" key="11">
    <source>
        <dbReference type="SAM" id="Phobius"/>
    </source>
</evidence>
<name>A0ABQ9F1W6_TEGGR</name>
<sequence length="363" mass="42796">MKPWTFQITIYNPPLNLSKIFSNLISLQTLNLGKTRLYVMPENVFMHMKNLSRLYLNSNRIASWDGPKVFGRSKSIKRLRLLGNYVTVVNQTSFPESLLVSLEELDMSDNHFSCTCENLWFRSWIRDNQKKPKYKVKLVNYKNYTCKSPKKMSDAGVRFIDYNPTKVSCTEEPVWMYAIVAVAALIVITVAIASVLYKCRWNIRYKIYLMRRYKYTRIPNEEEFVYASYVIYSDNDREWVHDVFRKRLEDTEGIRLCVRLRDFEAGKSIVDNIAENMHLSRKIVIVISNNFAKDEWCRFELFLAHHRCVSNEDGLVFVMLNEVNSDNLTESLHVLITSNSYALWSEEETGETLFWEQVIEQLK</sequence>
<dbReference type="InterPro" id="IPR000157">
    <property type="entry name" value="TIR_dom"/>
</dbReference>
<keyword evidence="14" id="KW-1185">Reference proteome</keyword>
<dbReference type="SUPFAM" id="SSF52200">
    <property type="entry name" value="Toll/Interleukin receptor TIR domain"/>
    <property type="match status" value="1"/>
</dbReference>
<evidence type="ECO:0000259" key="12">
    <source>
        <dbReference type="PROSITE" id="PS50104"/>
    </source>
</evidence>
<organism evidence="13 14">
    <name type="scientific">Tegillarca granosa</name>
    <name type="common">Malaysian cockle</name>
    <name type="synonym">Anadara granosa</name>
    <dbReference type="NCBI Taxonomy" id="220873"/>
    <lineage>
        <taxon>Eukaryota</taxon>
        <taxon>Metazoa</taxon>
        <taxon>Spiralia</taxon>
        <taxon>Lophotrochozoa</taxon>
        <taxon>Mollusca</taxon>
        <taxon>Bivalvia</taxon>
        <taxon>Autobranchia</taxon>
        <taxon>Pteriomorphia</taxon>
        <taxon>Arcoida</taxon>
        <taxon>Arcoidea</taxon>
        <taxon>Arcidae</taxon>
        <taxon>Tegillarca</taxon>
    </lineage>
</organism>
<evidence type="ECO:0000256" key="1">
    <source>
        <dbReference type="ARBA" id="ARBA00004479"/>
    </source>
</evidence>
<dbReference type="InterPro" id="IPR001611">
    <property type="entry name" value="Leu-rich_rpt"/>
</dbReference>
<dbReference type="Pfam" id="PF01582">
    <property type="entry name" value="TIR"/>
    <property type="match status" value="1"/>
</dbReference>
<comment type="similarity">
    <text evidence="2">Belongs to the Toll-like receptor family.</text>
</comment>
<dbReference type="Gene3D" id="3.80.10.10">
    <property type="entry name" value="Ribonuclease Inhibitor"/>
    <property type="match status" value="1"/>
</dbReference>
<dbReference type="Pfam" id="PF00560">
    <property type="entry name" value="LRR_1"/>
    <property type="match status" value="1"/>
</dbReference>
<dbReference type="InterPro" id="IPR003591">
    <property type="entry name" value="Leu-rich_rpt_typical-subtyp"/>
</dbReference>
<keyword evidence="10" id="KW-0325">Glycoprotein</keyword>
<evidence type="ECO:0000313" key="13">
    <source>
        <dbReference type="EMBL" id="KAJ8311390.1"/>
    </source>
</evidence>
<evidence type="ECO:0000256" key="7">
    <source>
        <dbReference type="ARBA" id="ARBA00022989"/>
    </source>
</evidence>
<dbReference type="SUPFAM" id="SSF52058">
    <property type="entry name" value="L domain-like"/>
    <property type="match status" value="1"/>
</dbReference>
<evidence type="ECO:0000256" key="10">
    <source>
        <dbReference type="ARBA" id="ARBA00023180"/>
    </source>
</evidence>
<evidence type="ECO:0000256" key="6">
    <source>
        <dbReference type="ARBA" id="ARBA00022737"/>
    </source>
</evidence>
<evidence type="ECO:0000313" key="14">
    <source>
        <dbReference type="Proteomes" id="UP001217089"/>
    </source>
</evidence>
<keyword evidence="5" id="KW-0732">Signal</keyword>
<comment type="caution">
    <text evidence="13">The sequence shown here is derived from an EMBL/GenBank/DDBJ whole genome shotgun (WGS) entry which is preliminary data.</text>
</comment>
<proteinExistence type="inferred from homology"/>
<accession>A0ABQ9F1W6</accession>
<dbReference type="InterPro" id="IPR032675">
    <property type="entry name" value="LRR_dom_sf"/>
</dbReference>
<evidence type="ECO:0000256" key="3">
    <source>
        <dbReference type="ARBA" id="ARBA00022614"/>
    </source>
</evidence>
<keyword evidence="3" id="KW-0433">Leucine-rich repeat</keyword>
<dbReference type="PROSITE" id="PS50104">
    <property type="entry name" value="TIR"/>
    <property type="match status" value="1"/>
</dbReference>
<keyword evidence="9" id="KW-0675">Receptor</keyword>
<evidence type="ECO:0000256" key="9">
    <source>
        <dbReference type="ARBA" id="ARBA00023170"/>
    </source>
</evidence>
<dbReference type="SMART" id="SM00369">
    <property type="entry name" value="LRR_TYP"/>
    <property type="match status" value="3"/>
</dbReference>
<keyword evidence="7 11" id="KW-1133">Transmembrane helix</keyword>
<evidence type="ECO:0000256" key="5">
    <source>
        <dbReference type="ARBA" id="ARBA00022729"/>
    </source>
</evidence>
<evidence type="ECO:0000256" key="4">
    <source>
        <dbReference type="ARBA" id="ARBA00022692"/>
    </source>
</evidence>
<dbReference type="Proteomes" id="UP001217089">
    <property type="component" value="Unassembled WGS sequence"/>
</dbReference>
<dbReference type="InterPro" id="IPR035897">
    <property type="entry name" value="Toll_tir_struct_dom_sf"/>
</dbReference>
<dbReference type="PANTHER" id="PTHR24365:SF530">
    <property type="entry name" value="MSTPROX-RELATED"/>
    <property type="match status" value="1"/>
</dbReference>
<dbReference type="SMART" id="SM00255">
    <property type="entry name" value="TIR"/>
    <property type="match status" value="1"/>
</dbReference>
<reference evidence="13 14" key="1">
    <citation type="submission" date="2022-12" db="EMBL/GenBank/DDBJ databases">
        <title>Chromosome-level genome of Tegillarca granosa.</title>
        <authorList>
            <person name="Kim J."/>
        </authorList>
    </citation>
    <scope>NUCLEOTIDE SEQUENCE [LARGE SCALE GENOMIC DNA]</scope>
    <source>
        <strain evidence="13">Teg-2019</strain>
        <tissue evidence="13">Adductor muscle</tissue>
    </source>
</reference>